<dbReference type="PIRSF" id="PIRSF005225">
    <property type="entry name" value="LAG1_LAC1"/>
    <property type="match status" value="1"/>
</dbReference>
<dbReference type="InterPro" id="IPR016439">
    <property type="entry name" value="Lag1/Lac1-like"/>
</dbReference>
<keyword evidence="11" id="KW-1185">Reference proteome</keyword>
<evidence type="ECO:0000256" key="6">
    <source>
        <dbReference type="ARBA" id="ARBA00023136"/>
    </source>
</evidence>
<dbReference type="InterPro" id="IPR006634">
    <property type="entry name" value="TLC-dom"/>
</dbReference>
<feature type="transmembrane region" description="Helical" evidence="8">
    <location>
        <begin position="237"/>
        <end position="255"/>
    </location>
</feature>
<dbReference type="PANTHER" id="PTHR12560:SF21">
    <property type="entry name" value="CERAMIDE SYNTHASE HYL-2"/>
    <property type="match status" value="1"/>
</dbReference>
<evidence type="ECO:0000256" key="3">
    <source>
        <dbReference type="ARBA" id="ARBA00004991"/>
    </source>
</evidence>
<comment type="pathway">
    <text evidence="3">Sphingolipid metabolism.</text>
</comment>
<comment type="subcellular location">
    <subcellularLocation>
        <location evidence="1">Membrane</location>
        <topology evidence="1">Multi-pass membrane protein</topology>
    </subcellularLocation>
</comment>
<accession>A0A183E5A3</accession>
<feature type="domain" description="TLC" evidence="9">
    <location>
        <begin position="106"/>
        <end position="314"/>
    </location>
</feature>
<proteinExistence type="predicted"/>
<evidence type="ECO:0000256" key="2">
    <source>
        <dbReference type="ARBA" id="ARBA00004760"/>
    </source>
</evidence>
<reference evidence="10 11" key="2">
    <citation type="submission" date="2018-11" db="EMBL/GenBank/DDBJ databases">
        <authorList>
            <consortium name="Pathogen Informatics"/>
        </authorList>
    </citation>
    <scope>NUCLEOTIDE SEQUENCE [LARGE SCALE GENOMIC DNA]</scope>
</reference>
<dbReference type="Pfam" id="PF03798">
    <property type="entry name" value="TRAM_LAG1_CLN8"/>
    <property type="match status" value="1"/>
</dbReference>
<dbReference type="PANTHER" id="PTHR12560">
    <property type="entry name" value="LONGEVITY ASSURANCE FACTOR 1 LAG1"/>
    <property type="match status" value="1"/>
</dbReference>
<organism evidence="12">
    <name type="scientific">Gongylonema pulchrum</name>
    <dbReference type="NCBI Taxonomy" id="637853"/>
    <lineage>
        <taxon>Eukaryota</taxon>
        <taxon>Metazoa</taxon>
        <taxon>Ecdysozoa</taxon>
        <taxon>Nematoda</taxon>
        <taxon>Chromadorea</taxon>
        <taxon>Rhabditida</taxon>
        <taxon>Spirurina</taxon>
        <taxon>Spiruromorpha</taxon>
        <taxon>Spiruroidea</taxon>
        <taxon>Gongylonematidae</taxon>
        <taxon>Gongylonema</taxon>
    </lineage>
</organism>
<dbReference type="Proteomes" id="UP000271098">
    <property type="component" value="Unassembled WGS sequence"/>
</dbReference>
<feature type="transmembrane region" description="Helical" evidence="8">
    <location>
        <begin position="140"/>
        <end position="158"/>
    </location>
</feature>
<sequence length="356" mass="41640">MFWSERFWLPRGVSWNDLKSNGTVHYPDIWELSYAMKEPLAIRIKAHLNFCHTGKGKFKRVAETAWRFLFYTCIWLYGFYVLSDQPQLYAVTECWRNWPHHPLTSAVWWYYVIETSFYCSLIVSSLVFDVRRADFAQMTLHHVITITLLFLSFAMNMIRVGTLILFSHDIADVFLSLVFDVRRADFAQMTLHHVITITLLFLSFAMNMIRVGTLILFSHDIADVFLELGKLCRYAGWETALTYVFATFMFVWITTRLVYFPFAIIRSVLFDAPALIQVGFLLKKKTMVLVTVLVILTMQFLFLMLFGAVFLCIFCINATQKCMLSRNCVCMRVCVYVCACVPNFHLEIHKSYKVET</sequence>
<dbReference type="PROSITE" id="PS50922">
    <property type="entry name" value="TLC"/>
    <property type="match status" value="1"/>
</dbReference>
<keyword evidence="5 8" id="KW-1133">Transmembrane helix</keyword>
<name>A0A183E5A3_9BILA</name>
<evidence type="ECO:0000259" key="9">
    <source>
        <dbReference type="PROSITE" id="PS50922"/>
    </source>
</evidence>
<feature type="transmembrane region" description="Helical" evidence="8">
    <location>
        <begin position="194"/>
        <end position="217"/>
    </location>
</feature>
<evidence type="ECO:0000313" key="10">
    <source>
        <dbReference type="EMBL" id="VDN27334.1"/>
    </source>
</evidence>
<evidence type="ECO:0000313" key="12">
    <source>
        <dbReference type="WBParaSite" id="GPUH_0001616601-mRNA-1"/>
    </source>
</evidence>
<comment type="pathway">
    <text evidence="2">Lipid metabolism; sphingolipid metabolism.</text>
</comment>
<gene>
    <name evidence="10" type="ORF">GPUH_LOCUS16146</name>
</gene>
<dbReference type="UniPathway" id="UPA00222"/>
<dbReference type="GO" id="GO:0046513">
    <property type="term" value="P:ceramide biosynthetic process"/>
    <property type="evidence" value="ECO:0007669"/>
    <property type="project" value="InterPro"/>
</dbReference>
<evidence type="ECO:0000256" key="5">
    <source>
        <dbReference type="ARBA" id="ARBA00022989"/>
    </source>
</evidence>
<evidence type="ECO:0000256" key="7">
    <source>
        <dbReference type="PROSITE-ProRule" id="PRU00205"/>
    </source>
</evidence>
<dbReference type="AlphaFoldDB" id="A0A183E5A3"/>
<feature type="transmembrane region" description="Helical" evidence="8">
    <location>
        <begin position="108"/>
        <end position="128"/>
    </location>
</feature>
<dbReference type="EMBL" id="UYRT01083347">
    <property type="protein sequence ID" value="VDN27334.1"/>
    <property type="molecule type" value="Genomic_DNA"/>
</dbReference>
<evidence type="ECO:0000313" key="11">
    <source>
        <dbReference type="Proteomes" id="UP000271098"/>
    </source>
</evidence>
<protein>
    <submittedName>
        <fullName evidence="12">TLC domain-containing protein</fullName>
    </submittedName>
</protein>
<dbReference type="SMART" id="SM00724">
    <property type="entry name" value="TLC"/>
    <property type="match status" value="1"/>
</dbReference>
<dbReference type="WBParaSite" id="GPUH_0001616601-mRNA-1">
    <property type="protein sequence ID" value="GPUH_0001616601-mRNA-1"/>
    <property type="gene ID" value="GPUH_0001616601"/>
</dbReference>
<dbReference type="OrthoDB" id="537032at2759"/>
<reference evidence="12" key="1">
    <citation type="submission" date="2016-06" db="UniProtKB">
        <authorList>
            <consortium name="WormBaseParasite"/>
        </authorList>
    </citation>
    <scope>IDENTIFICATION</scope>
</reference>
<keyword evidence="4 7" id="KW-0812">Transmembrane</keyword>
<feature type="transmembrane region" description="Helical" evidence="8">
    <location>
        <begin position="65"/>
        <end position="82"/>
    </location>
</feature>
<evidence type="ECO:0000256" key="1">
    <source>
        <dbReference type="ARBA" id="ARBA00004141"/>
    </source>
</evidence>
<evidence type="ECO:0000256" key="8">
    <source>
        <dbReference type="SAM" id="Phobius"/>
    </source>
</evidence>
<feature type="transmembrane region" description="Helical" evidence="8">
    <location>
        <begin position="288"/>
        <end position="316"/>
    </location>
</feature>
<keyword evidence="6 7" id="KW-0472">Membrane</keyword>
<evidence type="ECO:0000256" key="4">
    <source>
        <dbReference type="ARBA" id="ARBA00022692"/>
    </source>
</evidence>
<dbReference type="GO" id="GO:0016020">
    <property type="term" value="C:membrane"/>
    <property type="evidence" value="ECO:0007669"/>
    <property type="project" value="UniProtKB-SubCell"/>
</dbReference>
<dbReference type="GO" id="GO:0050291">
    <property type="term" value="F:sphingosine N-acyltransferase activity"/>
    <property type="evidence" value="ECO:0007669"/>
    <property type="project" value="InterPro"/>
</dbReference>